<comment type="cofactor">
    <cofactor evidence="1">
        <name>heme b</name>
        <dbReference type="ChEBI" id="CHEBI:60344"/>
    </cofactor>
</comment>
<evidence type="ECO:0000313" key="15">
    <source>
        <dbReference type="Proteomes" id="UP000291343"/>
    </source>
</evidence>
<keyword evidence="5 12" id="KW-0812">Transmembrane</keyword>
<evidence type="ECO:0000256" key="8">
    <source>
        <dbReference type="ARBA" id="ARBA00022989"/>
    </source>
</evidence>
<keyword evidence="3" id="KW-0813">Transport</keyword>
<keyword evidence="4" id="KW-0349">Heme</keyword>
<dbReference type="PANTHER" id="PTHR10106">
    <property type="entry name" value="CYTOCHROME B561-RELATED"/>
    <property type="match status" value="1"/>
</dbReference>
<dbReference type="GO" id="GO:0016020">
    <property type="term" value="C:membrane"/>
    <property type="evidence" value="ECO:0007669"/>
    <property type="project" value="UniProtKB-SubCell"/>
</dbReference>
<gene>
    <name evidence="14" type="ORF">LSTR_LSTR011334</name>
</gene>
<evidence type="ECO:0000256" key="4">
    <source>
        <dbReference type="ARBA" id="ARBA00022617"/>
    </source>
</evidence>
<keyword evidence="8 12" id="KW-1133">Transmembrane helix</keyword>
<feature type="region of interest" description="Disordered" evidence="11">
    <location>
        <begin position="216"/>
        <end position="236"/>
    </location>
</feature>
<evidence type="ECO:0000256" key="9">
    <source>
        <dbReference type="ARBA" id="ARBA00023004"/>
    </source>
</evidence>
<keyword evidence="7" id="KW-0249">Electron transport</keyword>
<keyword evidence="6" id="KW-0479">Metal-binding</keyword>
<dbReference type="EMBL" id="QKKF02037021">
    <property type="protein sequence ID" value="RZF32480.1"/>
    <property type="molecule type" value="Genomic_DNA"/>
</dbReference>
<evidence type="ECO:0000256" key="5">
    <source>
        <dbReference type="ARBA" id="ARBA00022692"/>
    </source>
</evidence>
<evidence type="ECO:0000256" key="10">
    <source>
        <dbReference type="ARBA" id="ARBA00023136"/>
    </source>
</evidence>
<dbReference type="GO" id="GO:0046872">
    <property type="term" value="F:metal ion binding"/>
    <property type="evidence" value="ECO:0007669"/>
    <property type="project" value="UniProtKB-KW"/>
</dbReference>
<feature type="transmembrane region" description="Helical" evidence="12">
    <location>
        <begin position="147"/>
        <end position="171"/>
    </location>
</feature>
<evidence type="ECO:0000256" key="2">
    <source>
        <dbReference type="ARBA" id="ARBA00004141"/>
    </source>
</evidence>
<evidence type="ECO:0000313" key="14">
    <source>
        <dbReference type="EMBL" id="RZF32480.1"/>
    </source>
</evidence>
<feature type="domain" description="Cytochrome b561" evidence="13">
    <location>
        <begin position="119"/>
        <end position="177"/>
    </location>
</feature>
<evidence type="ECO:0000256" key="7">
    <source>
        <dbReference type="ARBA" id="ARBA00022982"/>
    </source>
</evidence>
<keyword evidence="15" id="KW-1185">Reference proteome</keyword>
<evidence type="ECO:0000259" key="13">
    <source>
        <dbReference type="Pfam" id="PF03188"/>
    </source>
</evidence>
<dbReference type="OrthoDB" id="907479at2759"/>
<keyword evidence="10 12" id="KW-0472">Membrane</keyword>
<dbReference type="Gene3D" id="1.20.120.1770">
    <property type="match status" value="1"/>
</dbReference>
<reference evidence="14 15" key="1">
    <citation type="journal article" date="2017" name="Gigascience">
        <title>Genome sequence of the small brown planthopper, Laodelphax striatellus.</title>
        <authorList>
            <person name="Zhu J."/>
            <person name="Jiang F."/>
            <person name="Wang X."/>
            <person name="Yang P."/>
            <person name="Bao Y."/>
            <person name="Zhao W."/>
            <person name="Wang W."/>
            <person name="Lu H."/>
            <person name="Wang Q."/>
            <person name="Cui N."/>
            <person name="Li J."/>
            <person name="Chen X."/>
            <person name="Luo L."/>
            <person name="Yu J."/>
            <person name="Kang L."/>
            <person name="Cui F."/>
        </authorList>
    </citation>
    <scope>NUCLEOTIDE SEQUENCE [LARGE SCALE GENOMIC DNA]</scope>
    <source>
        <strain evidence="14">Lst14</strain>
    </source>
</reference>
<dbReference type="InterPro" id="IPR006593">
    <property type="entry name" value="Cyt_b561/ferric_Rdtase_TM"/>
</dbReference>
<feature type="transmembrane region" description="Helical" evidence="12">
    <location>
        <begin position="71"/>
        <end position="95"/>
    </location>
</feature>
<feature type="transmembrane region" description="Helical" evidence="12">
    <location>
        <begin position="191"/>
        <end position="211"/>
    </location>
</feature>
<organism evidence="14 15">
    <name type="scientific">Laodelphax striatellus</name>
    <name type="common">Small brown planthopper</name>
    <name type="synonym">Delphax striatella</name>
    <dbReference type="NCBI Taxonomy" id="195883"/>
    <lineage>
        <taxon>Eukaryota</taxon>
        <taxon>Metazoa</taxon>
        <taxon>Ecdysozoa</taxon>
        <taxon>Arthropoda</taxon>
        <taxon>Hexapoda</taxon>
        <taxon>Insecta</taxon>
        <taxon>Pterygota</taxon>
        <taxon>Neoptera</taxon>
        <taxon>Paraneoptera</taxon>
        <taxon>Hemiptera</taxon>
        <taxon>Auchenorrhyncha</taxon>
        <taxon>Fulgoroidea</taxon>
        <taxon>Delphacidae</taxon>
        <taxon>Criomorphinae</taxon>
        <taxon>Laodelphax</taxon>
    </lineage>
</organism>
<comment type="caution">
    <text evidence="14">The sequence shown here is derived from an EMBL/GenBank/DDBJ whole genome shotgun (WGS) entry which is preliminary data.</text>
</comment>
<dbReference type="AlphaFoldDB" id="A0A482WGK5"/>
<proteinExistence type="predicted"/>
<comment type="subcellular location">
    <subcellularLocation>
        <location evidence="2">Membrane</location>
        <topology evidence="2">Multi-pass membrane protein</topology>
    </subcellularLocation>
</comment>
<name>A0A482WGK5_LAOST</name>
<dbReference type="InterPro" id="IPR043205">
    <property type="entry name" value="CYB561/CYBRD1-like"/>
</dbReference>
<feature type="region of interest" description="Disordered" evidence="11">
    <location>
        <begin position="1"/>
        <end position="20"/>
    </location>
</feature>
<protein>
    <recommendedName>
        <fullName evidence="13">Cytochrome b561 domain-containing protein</fullName>
    </recommendedName>
</protein>
<evidence type="ECO:0000256" key="12">
    <source>
        <dbReference type="SAM" id="Phobius"/>
    </source>
</evidence>
<evidence type="ECO:0000256" key="1">
    <source>
        <dbReference type="ARBA" id="ARBA00001970"/>
    </source>
</evidence>
<keyword evidence="9" id="KW-0408">Iron</keyword>
<sequence>MPKGKLHSKHYQQSDDTDDDMSCGRWCDNAGRSDQSLLPSDLRQTVPHAIPRPGHTVHCDWLHSCLGLEDAFVVGFFSFLILLCCEVCGGILQLPDPERSTPISYLCCRPQEKRYQPFCAIFQFVVGFFSFLILLCCEGATAAFRAALVPIHASFGVTTFMLAVATCLTGLTQKAILQFGKDYASWPEESIIMNALAMVLVALGILVSYAVRRDSVGRRPGSSSSQDGGKFISERL</sequence>
<evidence type="ECO:0000256" key="3">
    <source>
        <dbReference type="ARBA" id="ARBA00022448"/>
    </source>
</evidence>
<accession>A0A482WGK5</accession>
<feature type="compositionally biased region" description="Basic residues" evidence="11">
    <location>
        <begin position="1"/>
        <end position="10"/>
    </location>
</feature>
<dbReference type="InParanoid" id="A0A482WGK5"/>
<dbReference type="PANTHER" id="PTHR10106:SF24">
    <property type="entry name" value="NO EXTENDED MEMORY, ISOFORM A"/>
    <property type="match status" value="1"/>
</dbReference>
<dbReference type="GO" id="GO:0016491">
    <property type="term" value="F:oxidoreductase activity"/>
    <property type="evidence" value="ECO:0007669"/>
    <property type="project" value="InterPro"/>
</dbReference>
<evidence type="ECO:0000256" key="11">
    <source>
        <dbReference type="SAM" id="MobiDB-lite"/>
    </source>
</evidence>
<dbReference type="STRING" id="195883.A0A482WGK5"/>
<feature type="transmembrane region" description="Helical" evidence="12">
    <location>
        <begin position="115"/>
        <end position="135"/>
    </location>
</feature>
<dbReference type="SMR" id="A0A482WGK5"/>
<dbReference type="Pfam" id="PF03188">
    <property type="entry name" value="Cytochrom_B561"/>
    <property type="match status" value="1"/>
</dbReference>
<dbReference type="Proteomes" id="UP000291343">
    <property type="component" value="Unassembled WGS sequence"/>
</dbReference>
<evidence type="ECO:0000256" key="6">
    <source>
        <dbReference type="ARBA" id="ARBA00022723"/>
    </source>
</evidence>